<dbReference type="GO" id="GO:0004412">
    <property type="term" value="F:homoserine dehydrogenase activity"/>
    <property type="evidence" value="ECO:0007669"/>
    <property type="project" value="UniProtKB-EC"/>
</dbReference>
<comment type="pathway">
    <text evidence="1">Amino-acid biosynthesis; L-threonine biosynthesis; L-threonine from L-aspartate: step 3/5.</text>
</comment>
<evidence type="ECO:0000256" key="3">
    <source>
        <dbReference type="ARBA" id="ARBA00006753"/>
    </source>
</evidence>
<dbReference type="PROSITE" id="PS01042">
    <property type="entry name" value="HOMOSER_DHGENASE"/>
    <property type="match status" value="1"/>
</dbReference>
<dbReference type="InterPro" id="IPR005106">
    <property type="entry name" value="Asp/hSer_DH_NAD-bd"/>
</dbReference>
<feature type="domain" description="ACT" evidence="14">
    <location>
        <begin position="352"/>
        <end position="426"/>
    </location>
</feature>
<comment type="pathway">
    <text evidence="2">Amino-acid biosynthesis; L-methionine biosynthesis via de novo pathway; L-homoserine from L-aspartate: step 3/3.</text>
</comment>
<dbReference type="RefSeq" id="WP_130557759.1">
    <property type="nucleotide sequence ID" value="NZ_AP028947.1"/>
</dbReference>
<dbReference type="EMBL" id="AP028947">
    <property type="protein sequence ID" value="BET27133.1"/>
    <property type="molecule type" value="Genomic_DNA"/>
</dbReference>
<dbReference type="CDD" id="cd04881">
    <property type="entry name" value="ACT_HSDH-Hom"/>
    <property type="match status" value="1"/>
</dbReference>
<keyword evidence="6" id="KW-0028">Amino-acid biosynthesis</keyword>
<dbReference type="InterPro" id="IPR045865">
    <property type="entry name" value="ACT-like_dom_sf"/>
</dbReference>
<dbReference type="PIRSF" id="PIRSF000098">
    <property type="entry name" value="Homoser_dehydrog"/>
    <property type="match status" value="1"/>
</dbReference>
<dbReference type="SUPFAM" id="SSF55347">
    <property type="entry name" value="Glyceraldehyde-3-phosphate dehydrogenase-like, C-terminal domain"/>
    <property type="match status" value="1"/>
</dbReference>
<dbReference type="GO" id="GO:0009088">
    <property type="term" value="P:threonine biosynthetic process"/>
    <property type="evidence" value="ECO:0007669"/>
    <property type="project" value="UniProtKB-KW"/>
</dbReference>
<evidence type="ECO:0000256" key="11">
    <source>
        <dbReference type="PIRSR" id="PIRSR000098-1"/>
    </source>
</evidence>
<evidence type="ECO:0000256" key="2">
    <source>
        <dbReference type="ARBA" id="ARBA00005062"/>
    </source>
</evidence>
<dbReference type="SUPFAM" id="SSF55021">
    <property type="entry name" value="ACT-like"/>
    <property type="match status" value="1"/>
</dbReference>
<organism evidence="15 16">
    <name type="scientific">Limnobacter thiooxidans</name>
    <dbReference type="NCBI Taxonomy" id="131080"/>
    <lineage>
        <taxon>Bacteria</taxon>
        <taxon>Pseudomonadati</taxon>
        <taxon>Pseudomonadota</taxon>
        <taxon>Betaproteobacteria</taxon>
        <taxon>Burkholderiales</taxon>
        <taxon>Burkholderiaceae</taxon>
        <taxon>Limnobacter</taxon>
    </lineage>
</organism>
<evidence type="ECO:0000256" key="9">
    <source>
        <dbReference type="ARBA" id="ARBA00023002"/>
    </source>
</evidence>
<name>A0AA86MBW3_9BURK</name>
<dbReference type="KEGG" id="lto:RGQ30_26340"/>
<dbReference type="Pfam" id="PF03447">
    <property type="entry name" value="NAD_binding_3"/>
    <property type="match status" value="1"/>
</dbReference>
<dbReference type="AlphaFoldDB" id="A0AA86MBW3"/>
<keyword evidence="16" id="KW-1185">Reference proteome</keyword>
<dbReference type="NCBIfam" id="NF004976">
    <property type="entry name" value="PRK06349.1"/>
    <property type="match status" value="1"/>
</dbReference>
<evidence type="ECO:0000259" key="14">
    <source>
        <dbReference type="PROSITE" id="PS51671"/>
    </source>
</evidence>
<dbReference type="PROSITE" id="PS51671">
    <property type="entry name" value="ACT"/>
    <property type="match status" value="1"/>
</dbReference>
<feature type="binding site" evidence="12">
    <location>
        <position position="187"/>
    </location>
    <ligand>
        <name>L-homoserine</name>
        <dbReference type="ChEBI" id="CHEBI:57476"/>
    </ligand>
</feature>
<evidence type="ECO:0000256" key="6">
    <source>
        <dbReference type="ARBA" id="ARBA00022605"/>
    </source>
</evidence>
<dbReference type="InterPro" id="IPR002912">
    <property type="entry name" value="ACT_dom"/>
</dbReference>
<accession>A0AA86MBW3</accession>
<evidence type="ECO:0000256" key="1">
    <source>
        <dbReference type="ARBA" id="ARBA00005056"/>
    </source>
</evidence>
<sequence length="433" mass="46030">MKIGILGFGHVASATVQAMMSNRDLIASKTDTPLEIVKLATRTVTRATNRVPPGCEVTDDCWAVVNDPEIDIVIELIGGTTLAKELVMRAISNGKHVITANKALLAYCGEEIMALADQYGVCVLFEAAVAVSIPIIKTLKSSAAANHVTSVVGILNGTSNYILSQMSEHGTEFNDALAQAQEKGFAEADPTLDINGEDAAHKITLLASLAFGIPIRFDATCFKGTSGVERADTQFAKRLGYELKLIAQARLENNKAYVAVAPMLVPETELLAQVHGSMNGISIAGDLFGSAFFYGSGAGGKQTSSAILADLIELAQHAKPGQSAGTPNLGFRKAALKPIEYLLPHERSSQFYLRLRVEDKVGVLAEVSTIFANAEVSLSTLLQDESEQGLTDLIATTHVTSWAQLQSILPALQQASAVGQPVIVYTILEEHPA</sequence>
<comment type="similarity">
    <text evidence="3 13">Belongs to the homoserine dehydrogenase family.</text>
</comment>
<dbReference type="Pfam" id="PF00742">
    <property type="entry name" value="Homoserine_dh"/>
    <property type="match status" value="1"/>
</dbReference>
<keyword evidence="10" id="KW-0486">Methionine biosynthesis</keyword>
<keyword evidence="9" id="KW-0560">Oxidoreductase</keyword>
<evidence type="ECO:0000256" key="7">
    <source>
        <dbReference type="ARBA" id="ARBA00022697"/>
    </source>
</evidence>
<dbReference type="SUPFAM" id="SSF51735">
    <property type="entry name" value="NAD(P)-binding Rossmann-fold domains"/>
    <property type="match status" value="1"/>
</dbReference>
<dbReference type="PANTHER" id="PTHR43331:SF1">
    <property type="entry name" value="HOMOSERINE DEHYDROGENASE"/>
    <property type="match status" value="1"/>
</dbReference>
<evidence type="ECO:0000256" key="10">
    <source>
        <dbReference type="ARBA" id="ARBA00023167"/>
    </source>
</evidence>
<dbReference type="Gene3D" id="3.30.360.10">
    <property type="entry name" value="Dihydrodipicolinate Reductase, domain 2"/>
    <property type="match status" value="1"/>
</dbReference>
<dbReference type="FunFam" id="3.30.360.10:FF:000005">
    <property type="entry name" value="Homoserine dehydrogenase"/>
    <property type="match status" value="1"/>
</dbReference>
<keyword evidence="7" id="KW-0791">Threonine biosynthesis</keyword>
<gene>
    <name evidence="15" type="ORF">RGQ30_26340</name>
</gene>
<feature type="binding site" evidence="12">
    <location>
        <position position="102"/>
    </location>
    <ligand>
        <name>NADPH</name>
        <dbReference type="ChEBI" id="CHEBI:57783"/>
    </ligand>
</feature>
<evidence type="ECO:0000256" key="4">
    <source>
        <dbReference type="ARBA" id="ARBA00013213"/>
    </source>
</evidence>
<dbReference type="Proteomes" id="UP001329151">
    <property type="component" value="Chromosome"/>
</dbReference>
<reference evidence="15 16" key="1">
    <citation type="submission" date="2023-10" db="EMBL/GenBank/DDBJ databases">
        <title>Complete Genome Sequence of Limnobacter thiooxidans CS-K2T, Isolated from freshwater lake sediments in Bavaria, Germany.</title>
        <authorList>
            <person name="Naruki M."/>
            <person name="Watanabe A."/>
            <person name="Warashina T."/>
            <person name="Morita T."/>
            <person name="Arakawa K."/>
        </authorList>
    </citation>
    <scope>NUCLEOTIDE SEQUENCE [LARGE SCALE GENOMIC DNA]</scope>
    <source>
        <strain evidence="15 16">CS-K2</strain>
    </source>
</reference>
<evidence type="ECO:0000313" key="16">
    <source>
        <dbReference type="Proteomes" id="UP001329151"/>
    </source>
</evidence>
<dbReference type="GO" id="GO:0009086">
    <property type="term" value="P:methionine biosynthetic process"/>
    <property type="evidence" value="ECO:0007669"/>
    <property type="project" value="UniProtKB-KW"/>
</dbReference>
<dbReference type="InterPro" id="IPR016204">
    <property type="entry name" value="HDH"/>
</dbReference>
<dbReference type="Pfam" id="PF01842">
    <property type="entry name" value="ACT"/>
    <property type="match status" value="1"/>
</dbReference>
<evidence type="ECO:0000256" key="13">
    <source>
        <dbReference type="RuleBase" id="RU004171"/>
    </source>
</evidence>
<dbReference type="InterPro" id="IPR036291">
    <property type="entry name" value="NAD(P)-bd_dom_sf"/>
</dbReference>
<evidence type="ECO:0000256" key="5">
    <source>
        <dbReference type="ARBA" id="ARBA00013376"/>
    </source>
</evidence>
<dbReference type="Gene3D" id="3.30.70.260">
    <property type="match status" value="1"/>
</dbReference>
<dbReference type="Gene3D" id="3.40.50.720">
    <property type="entry name" value="NAD(P)-binding Rossmann-like Domain"/>
    <property type="match status" value="1"/>
</dbReference>
<protein>
    <recommendedName>
        <fullName evidence="5">Homoserine dehydrogenase</fullName>
        <ecNumber evidence="4">1.1.1.3</ecNumber>
    </recommendedName>
</protein>
<dbReference type="InterPro" id="IPR019811">
    <property type="entry name" value="HDH_CS"/>
</dbReference>
<evidence type="ECO:0000313" key="15">
    <source>
        <dbReference type="EMBL" id="BET27133.1"/>
    </source>
</evidence>
<keyword evidence="8 12" id="KW-0521">NADP</keyword>
<evidence type="ECO:0000256" key="8">
    <source>
        <dbReference type="ARBA" id="ARBA00022857"/>
    </source>
</evidence>
<evidence type="ECO:0000256" key="12">
    <source>
        <dbReference type="PIRSR" id="PIRSR000098-2"/>
    </source>
</evidence>
<dbReference type="GO" id="GO:0050661">
    <property type="term" value="F:NADP binding"/>
    <property type="evidence" value="ECO:0007669"/>
    <property type="project" value="InterPro"/>
</dbReference>
<feature type="active site" description="Proton donor" evidence="11">
    <location>
        <position position="202"/>
    </location>
</feature>
<dbReference type="EC" id="1.1.1.3" evidence="4"/>
<proteinExistence type="inferred from homology"/>
<dbReference type="InterPro" id="IPR001342">
    <property type="entry name" value="HDH_cat"/>
</dbReference>
<dbReference type="PANTHER" id="PTHR43331">
    <property type="entry name" value="HOMOSERINE DEHYDROGENASE"/>
    <property type="match status" value="1"/>
</dbReference>